<gene>
    <name evidence="11" type="ORF">PVAP13_2KG026200</name>
</gene>
<dbReference type="CDD" id="cd14798">
    <property type="entry name" value="RX-CC_like"/>
    <property type="match status" value="1"/>
</dbReference>
<dbReference type="InterPro" id="IPR002182">
    <property type="entry name" value="NB-ARC"/>
</dbReference>
<evidence type="ECO:0000313" key="11">
    <source>
        <dbReference type="EMBL" id="KAG2639812.1"/>
    </source>
</evidence>
<dbReference type="Gene3D" id="3.80.10.10">
    <property type="entry name" value="Ribonuclease Inhibitor"/>
    <property type="match status" value="1"/>
</dbReference>
<protein>
    <submittedName>
        <fullName evidence="11">Uncharacterized protein</fullName>
    </submittedName>
</protein>
<reference evidence="11" key="1">
    <citation type="submission" date="2020-05" db="EMBL/GenBank/DDBJ databases">
        <title>WGS assembly of Panicum virgatum.</title>
        <authorList>
            <person name="Lovell J.T."/>
            <person name="Jenkins J."/>
            <person name="Shu S."/>
            <person name="Juenger T.E."/>
            <person name="Schmutz J."/>
        </authorList>
    </citation>
    <scope>NUCLEOTIDE SEQUENCE</scope>
    <source>
        <strain evidence="11">AP13</strain>
    </source>
</reference>
<evidence type="ECO:0000259" key="7">
    <source>
        <dbReference type="Pfam" id="PF00931"/>
    </source>
</evidence>
<dbReference type="Pfam" id="PF23559">
    <property type="entry name" value="WHD_DRP"/>
    <property type="match status" value="1"/>
</dbReference>
<feature type="domain" description="NB-ARC" evidence="7">
    <location>
        <begin position="195"/>
        <end position="354"/>
    </location>
</feature>
<evidence type="ECO:0000256" key="4">
    <source>
        <dbReference type="ARBA" id="ARBA00022741"/>
    </source>
</evidence>
<dbReference type="Proteomes" id="UP000823388">
    <property type="component" value="Chromosome 2K"/>
</dbReference>
<dbReference type="GO" id="GO:0043531">
    <property type="term" value="F:ADP binding"/>
    <property type="evidence" value="ECO:0007669"/>
    <property type="project" value="InterPro"/>
</dbReference>
<dbReference type="SUPFAM" id="SSF52540">
    <property type="entry name" value="P-loop containing nucleoside triphosphate hydrolases"/>
    <property type="match status" value="1"/>
</dbReference>
<keyword evidence="4" id="KW-0547">Nucleotide-binding</keyword>
<feature type="domain" description="Disease resistance protein winged helix" evidence="9">
    <location>
        <begin position="440"/>
        <end position="513"/>
    </location>
</feature>
<dbReference type="InterPro" id="IPR036388">
    <property type="entry name" value="WH-like_DNA-bd_sf"/>
</dbReference>
<proteinExistence type="inferred from homology"/>
<evidence type="ECO:0000256" key="3">
    <source>
        <dbReference type="ARBA" id="ARBA00022737"/>
    </source>
</evidence>
<keyword evidence="3" id="KW-0677">Repeat</keyword>
<dbReference type="Pfam" id="PF23598">
    <property type="entry name" value="LRR_14"/>
    <property type="match status" value="1"/>
</dbReference>
<dbReference type="InterPro" id="IPR041118">
    <property type="entry name" value="Rx_N"/>
</dbReference>
<dbReference type="Gene3D" id="1.20.5.4130">
    <property type="match status" value="1"/>
</dbReference>
<evidence type="ECO:0000256" key="2">
    <source>
        <dbReference type="ARBA" id="ARBA00022614"/>
    </source>
</evidence>
<dbReference type="SUPFAM" id="SSF52047">
    <property type="entry name" value="RNI-like"/>
    <property type="match status" value="1"/>
</dbReference>
<evidence type="ECO:0000256" key="6">
    <source>
        <dbReference type="ARBA" id="ARBA00023054"/>
    </source>
</evidence>
<dbReference type="InterPro" id="IPR038005">
    <property type="entry name" value="RX-like_CC"/>
</dbReference>
<dbReference type="GO" id="GO:0002758">
    <property type="term" value="P:innate immune response-activating signaling pathway"/>
    <property type="evidence" value="ECO:0007669"/>
    <property type="project" value="UniProtKB-ARBA"/>
</dbReference>
<dbReference type="Pfam" id="PF18052">
    <property type="entry name" value="Rx_N"/>
    <property type="match status" value="1"/>
</dbReference>
<evidence type="ECO:0000256" key="1">
    <source>
        <dbReference type="ARBA" id="ARBA00008894"/>
    </source>
</evidence>
<keyword evidence="2" id="KW-0433">Leucine-rich repeat</keyword>
<evidence type="ECO:0000313" key="12">
    <source>
        <dbReference type="Proteomes" id="UP000823388"/>
    </source>
</evidence>
<dbReference type="FunFam" id="3.40.50.300:FF:001091">
    <property type="entry name" value="Probable disease resistance protein At1g61300"/>
    <property type="match status" value="1"/>
</dbReference>
<comment type="caution">
    <text evidence="11">The sequence shown here is derived from an EMBL/GenBank/DDBJ whole genome shotgun (WGS) entry which is preliminary data.</text>
</comment>
<dbReference type="GO" id="GO:0042742">
    <property type="term" value="P:defense response to bacterium"/>
    <property type="evidence" value="ECO:0007669"/>
    <property type="project" value="UniProtKB-ARBA"/>
</dbReference>
<evidence type="ECO:0000259" key="9">
    <source>
        <dbReference type="Pfam" id="PF23559"/>
    </source>
</evidence>
<dbReference type="InterPro" id="IPR044974">
    <property type="entry name" value="Disease_R_plants"/>
</dbReference>
<dbReference type="InterPro" id="IPR042197">
    <property type="entry name" value="Apaf_helical"/>
</dbReference>
<dbReference type="InterPro" id="IPR032675">
    <property type="entry name" value="LRR_dom_sf"/>
</dbReference>
<keyword evidence="12" id="KW-1185">Reference proteome</keyword>
<dbReference type="Gene3D" id="3.40.50.300">
    <property type="entry name" value="P-loop containing nucleotide triphosphate hydrolases"/>
    <property type="match status" value="1"/>
</dbReference>
<dbReference type="PANTHER" id="PTHR23155">
    <property type="entry name" value="DISEASE RESISTANCE PROTEIN RP"/>
    <property type="match status" value="1"/>
</dbReference>
<dbReference type="Gene3D" id="1.10.8.430">
    <property type="entry name" value="Helical domain of apoptotic protease-activating factors"/>
    <property type="match status" value="1"/>
</dbReference>
<evidence type="ECO:0000256" key="5">
    <source>
        <dbReference type="ARBA" id="ARBA00022821"/>
    </source>
</evidence>
<dbReference type="AlphaFoldDB" id="A0A8T0VUG8"/>
<keyword evidence="5" id="KW-0611">Plant defense</keyword>
<evidence type="ECO:0000259" key="10">
    <source>
        <dbReference type="Pfam" id="PF23598"/>
    </source>
</evidence>
<comment type="similarity">
    <text evidence="1">Belongs to the disease resistance NB-LRR family.</text>
</comment>
<dbReference type="InterPro" id="IPR058922">
    <property type="entry name" value="WHD_DRP"/>
</dbReference>
<dbReference type="Gene3D" id="1.10.10.10">
    <property type="entry name" value="Winged helix-like DNA-binding domain superfamily/Winged helix DNA-binding domain"/>
    <property type="match status" value="1"/>
</dbReference>
<name>A0A8T0VUG8_PANVG</name>
<dbReference type="Pfam" id="PF00931">
    <property type="entry name" value="NB-ARC"/>
    <property type="match status" value="1"/>
</dbReference>
<accession>A0A8T0VUG8</accession>
<dbReference type="FunFam" id="1.10.10.10:FF:000322">
    <property type="entry name" value="Probable disease resistance protein At1g63360"/>
    <property type="match status" value="1"/>
</dbReference>
<dbReference type="PANTHER" id="PTHR23155:SF1116">
    <property type="entry name" value="OS12G0273300 PROTEIN"/>
    <property type="match status" value="1"/>
</dbReference>
<sequence>MNLVTGAMGSLLPKLFQLLQDEYKLQKGVRAEVESLSREIESMQVALCKVAQVRHDQLNPQVWLWARDVREASYDMEDVLDTFLVRVDGGIEQGDADKGKFFERFREKMGKLFSLTKKFKARHGIARAIGDMKKQVEEMANRRDRVDHHVINPDATSSIDPRLSTLYTKTSELVGIDEARDALIRMLCQGYDTSDQKMKIVSVVGPGGLGKTTLTKTVYEKLTLDMEIRYNAFVPVGRNADLKKVFRDILIDLDQKTYMPQISNLATLDERQIINELRAFLENKRYFIVIDDIWEVSLWNIIRNTLDDNNLGSKVIITTRCNDVAKKVCCSYKMEPLGPKSSKILFHTRIFESEDRCPEQLSELSEKILKKCGGVPLAIITTASLLAHTPQDKSEWQEIYNAIGSGLSSSDDIHKMRKILSLSYYDLPSNVKTCLLYLSIYPEDYEITRDRLLWRWIAEGFIQPRKDGDDLFELGEGYFNELINRSLVQPVWHIDSDGLKYGCRVHDMILDLICSLAREENFVTILEKSVSQVRSIAIFSPSIQSMESISCFDVLRVLDLEGCRLERSEDRCKLDVGSLIHLRYLGLTGTKLSELPQGIEKLQFLQVLKPASGCELSQAIFRLTQLMCLDGGRFHPRPGNLLGNLASLHVLKSLIVEDEDSADALKQLGHLTKLRELHIDTISYRAIIDRPLFWEVLINSLGNLRKLRSLHIVCLWRGLKPIECERWVPSSHLHTLDLFLSEYSLPTLPKWINPISLPLLSVLQLQVVRNVRAEDIQILGTLPTLCRLFLKVDYNKNLAWCPLQRFVVSSDAFPCARWCRFINIVTVPSMFPQGAMPRVENITFCLRVSDFFISSGFDIDDLAMAHLPSLRNIHYDLYYRGVKGQGQQAVKVQEALRRAADVHPNNPSIKFDMRGSTS</sequence>
<dbReference type="InterPro" id="IPR027417">
    <property type="entry name" value="P-loop_NTPase"/>
</dbReference>
<feature type="domain" description="Disease resistance R13L4/SHOC-2-like LRR" evidence="10">
    <location>
        <begin position="532"/>
        <end position="909"/>
    </location>
</feature>
<dbReference type="GO" id="GO:0009626">
    <property type="term" value="P:plant-type hypersensitive response"/>
    <property type="evidence" value="ECO:0007669"/>
    <property type="project" value="UniProtKB-ARBA"/>
</dbReference>
<feature type="domain" description="Disease resistance N-terminal" evidence="8">
    <location>
        <begin position="7"/>
        <end position="89"/>
    </location>
</feature>
<dbReference type="InterPro" id="IPR055414">
    <property type="entry name" value="LRR_R13L4/SHOC2-like"/>
</dbReference>
<dbReference type="PRINTS" id="PR00364">
    <property type="entry name" value="DISEASERSIST"/>
</dbReference>
<keyword evidence="6" id="KW-0175">Coiled coil</keyword>
<organism evidence="11 12">
    <name type="scientific">Panicum virgatum</name>
    <name type="common">Blackwell switchgrass</name>
    <dbReference type="NCBI Taxonomy" id="38727"/>
    <lineage>
        <taxon>Eukaryota</taxon>
        <taxon>Viridiplantae</taxon>
        <taxon>Streptophyta</taxon>
        <taxon>Embryophyta</taxon>
        <taxon>Tracheophyta</taxon>
        <taxon>Spermatophyta</taxon>
        <taxon>Magnoliopsida</taxon>
        <taxon>Liliopsida</taxon>
        <taxon>Poales</taxon>
        <taxon>Poaceae</taxon>
        <taxon>PACMAD clade</taxon>
        <taxon>Panicoideae</taxon>
        <taxon>Panicodae</taxon>
        <taxon>Paniceae</taxon>
        <taxon>Panicinae</taxon>
        <taxon>Panicum</taxon>
        <taxon>Panicum sect. Hiantes</taxon>
    </lineage>
</organism>
<dbReference type="EMBL" id="CM029039">
    <property type="protein sequence ID" value="KAG2639812.1"/>
    <property type="molecule type" value="Genomic_DNA"/>
</dbReference>
<evidence type="ECO:0000259" key="8">
    <source>
        <dbReference type="Pfam" id="PF18052"/>
    </source>
</evidence>